<dbReference type="EMBL" id="WTYY01000002">
    <property type="protein sequence ID" value="MXO87771.1"/>
    <property type="molecule type" value="Genomic_DNA"/>
</dbReference>
<dbReference type="RefSeq" id="WP_160589725.1">
    <property type="nucleotide sequence ID" value="NZ_BAAAFP010000002.1"/>
</dbReference>
<keyword evidence="4" id="KW-1185">Reference proteome</keyword>
<organism evidence="3 4">
    <name type="scientific">Alteraurantiacibacter aestuarii</name>
    <dbReference type="NCBI Taxonomy" id="650004"/>
    <lineage>
        <taxon>Bacteria</taxon>
        <taxon>Pseudomonadati</taxon>
        <taxon>Pseudomonadota</taxon>
        <taxon>Alphaproteobacteria</taxon>
        <taxon>Sphingomonadales</taxon>
        <taxon>Erythrobacteraceae</taxon>
        <taxon>Alteraurantiacibacter</taxon>
    </lineage>
</organism>
<accession>A0A844ZH09</accession>
<keyword evidence="1" id="KW-0472">Membrane</keyword>
<dbReference type="SUPFAM" id="SSF54736">
    <property type="entry name" value="ClpS-like"/>
    <property type="match status" value="1"/>
</dbReference>
<dbReference type="InterPro" id="IPR013823">
    <property type="entry name" value="Ribosomal_bL12_C"/>
</dbReference>
<dbReference type="Pfam" id="PF00542">
    <property type="entry name" value="Ribosomal_L12"/>
    <property type="match status" value="1"/>
</dbReference>
<sequence length="92" mass="10403">MFVPLWIIIANAMLVAFLITRAMRSGGGDMLERQRRTAPTHSAADEHRLMTLPQVQQAMANGHKIEAIRHVREASGMGLKDAKQMVERHFPR</sequence>
<dbReference type="Proteomes" id="UP000435243">
    <property type="component" value="Unassembled WGS sequence"/>
</dbReference>
<name>A0A844ZH09_9SPHN</name>
<dbReference type="AlphaFoldDB" id="A0A844ZH09"/>
<evidence type="ECO:0000313" key="4">
    <source>
        <dbReference type="Proteomes" id="UP000435243"/>
    </source>
</evidence>
<dbReference type="Gene3D" id="3.30.1390.10">
    <property type="match status" value="1"/>
</dbReference>
<protein>
    <recommendedName>
        <fullName evidence="2">Large ribosomal subunit protein bL12 C-terminal domain-containing protein</fullName>
    </recommendedName>
</protein>
<dbReference type="GO" id="GO:0003735">
    <property type="term" value="F:structural constituent of ribosome"/>
    <property type="evidence" value="ECO:0007669"/>
    <property type="project" value="InterPro"/>
</dbReference>
<dbReference type="InterPro" id="IPR014719">
    <property type="entry name" value="Ribosomal_bL12_C/ClpS-like"/>
</dbReference>
<gene>
    <name evidence="3" type="ORF">GRI32_03360</name>
</gene>
<evidence type="ECO:0000259" key="2">
    <source>
        <dbReference type="Pfam" id="PF00542"/>
    </source>
</evidence>
<feature type="domain" description="Large ribosomal subunit protein bL12 C-terminal" evidence="2">
    <location>
        <begin position="60"/>
        <end position="88"/>
    </location>
</feature>
<dbReference type="OrthoDB" id="7620421at2"/>
<evidence type="ECO:0000256" key="1">
    <source>
        <dbReference type="SAM" id="Phobius"/>
    </source>
</evidence>
<proteinExistence type="predicted"/>
<reference evidence="3 4" key="1">
    <citation type="submission" date="2019-12" db="EMBL/GenBank/DDBJ databases">
        <title>Genomic-based taxomic classification of the family Erythrobacteraceae.</title>
        <authorList>
            <person name="Xu L."/>
        </authorList>
    </citation>
    <scope>NUCLEOTIDE SEQUENCE [LARGE SCALE GENOMIC DNA]</scope>
    <source>
        <strain evidence="3 4">JCM 16339</strain>
    </source>
</reference>
<comment type="caution">
    <text evidence="3">The sequence shown here is derived from an EMBL/GenBank/DDBJ whole genome shotgun (WGS) entry which is preliminary data.</text>
</comment>
<feature type="transmembrane region" description="Helical" evidence="1">
    <location>
        <begin position="6"/>
        <end position="23"/>
    </location>
</feature>
<keyword evidence="1" id="KW-1133">Transmembrane helix</keyword>
<dbReference type="GO" id="GO:0006412">
    <property type="term" value="P:translation"/>
    <property type="evidence" value="ECO:0007669"/>
    <property type="project" value="InterPro"/>
</dbReference>
<keyword evidence="1" id="KW-0812">Transmembrane</keyword>
<evidence type="ECO:0000313" key="3">
    <source>
        <dbReference type="EMBL" id="MXO87771.1"/>
    </source>
</evidence>